<keyword evidence="4 7" id="KW-0812">Transmembrane</keyword>
<evidence type="ECO:0000313" key="9">
    <source>
        <dbReference type="Proteomes" id="UP001055580"/>
    </source>
</evidence>
<comment type="similarity">
    <text evidence="2">Belongs to the chromate ion transporter (CHR) (TC 2.A.51) family.</text>
</comment>
<feature type="transmembrane region" description="Helical" evidence="7">
    <location>
        <begin position="152"/>
        <end position="181"/>
    </location>
</feature>
<feature type="transmembrane region" description="Helical" evidence="7">
    <location>
        <begin position="398"/>
        <end position="415"/>
    </location>
</feature>
<gene>
    <name evidence="8" type="primary">chrA</name>
    <name evidence="8" type="ORF">M9980_13635</name>
</gene>
<dbReference type="Pfam" id="PF02417">
    <property type="entry name" value="Chromate_transp"/>
    <property type="match status" value="2"/>
</dbReference>
<feature type="transmembrane region" description="Helical" evidence="7">
    <location>
        <begin position="242"/>
        <end position="262"/>
    </location>
</feature>
<dbReference type="Proteomes" id="UP001055580">
    <property type="component" value="Chromosome"/>
</dbReference>
<dbReference type="PIRSF" id="PIRSF004810">
    <property type="entry name" value="ChrA"/>
    <property type="match status" value="1"/>
</dbReference>
<dbReference type="InterPro" id="IPR003370">
    <property type="entry name" value="Chromate_transpt"/>
</dbReference>
<keyword evidence="5 7" id="KW-1133">Transmembrane helix</keyword>
<name>A0ABY4TT25_9SPHN</name>
<accession>A0ABY4TT25</accession>
<keyword evidence="3" id="KW-1003">Cell membrane</keyword>
<organism evidence="8 9">
    <name type="scientific">Sphingomonas donggukensis</name>
    <dbReference type="NCBI Taxonomy" id="2949093"/>
    <lineage>
        <taxon>Bacteria</taxon>
        <taxon>Pseudomonadati</taxon>
        <taxon>Pseudomonadota</taxon>
        <taxon>Alphaproteobacteria</taxon>
        <taxon>Sphingomonadales</taxon>
        <taxon>Sphingomonadaceae</taxon>
        <taxon>Sphingomonas</taxon>
    </lineage>
</organism>
<feature type="transmembrane region" description="Helical" evidence="7">
    <location>
        <begin position="351"/>
        <end position="378"/>
    </location>
</feature>
<dbReference type="InterPro" id="IPR014047">
    <property type="entry name" value="Chr_Tranpt_l_chain"/>
</dbReference>
<feature type="transmembrane region" description="Helical" evidence="7">
    <location>
        <begin position="116"/>
        <end position="140"/>
    </location>
</feature>
<evidence type="ECO:0000256" key="6">
    <source>
        <dbReference type="ARBA" id="ARBA00023136"/>
    </source>
</evidence>
<keyword evidence="6 7" id="KW-0472">Membrane</keyword>
<evidence type="ECO:0000256" key="2">
    <source>
        <dbReference type="ARBA" id="ARBA00005262"/>
    </source>
</evidence>
<dbReference type="NCBIfam" id="TIGR00937">
    <property type="entry name" value="2A51"/>
    <property type="match status" value="1"/>
</dbReference>
<feature type="transmembrane region" description="Helical" evidence="7">
    <location>
        <begin position="318"/>
        <end position="339"/>
    </location>
</feature>
<dbReference type="RefSeq" id="WP_250751870.1">
    <property type="nucleotide sequence ID" value="NZ_CP098401.1"/>
</dbReference>
<evidence type="ECO:0000256" key="3">
    <source>
        <dbReference type="ARBA" id="ARBA00022475"/>
    </source>
</evidence>
<feature type="transmembrane region" description="Helical" evidence="7">
    <location>
        <begin position="211"/>
        <end position="230"/>
    </location>
</feature>
<dbReference type="PANTHER" id="PTHR33567:SF3">
    <property type="entry name" value="CHROMATE ION TRANSPORTER (EUROFUNG)"/>
    <property type="match status" value="1"/>
</dbReference>
<dbReference type="PANTHER" id="PTHR33567">
    <property type="entry name" value="CHROMATE ION TRANSPORTER (EUROFUNG)"/>
    <property type="match status" value="1"/>
</dbReference>
<protein>
    <submittedName>
        <fullName evidence="8">Chromate efflux transporter</fullName>
    </submittedName>
</protein>
<evidence type="ECO:0000256" key="7">
    <source>
        <dbReference type="SAM" id="Phobius"/>
    </source>
</evidence>
<dbReference type="EMBL" id="CP098401">
    <property type="protein sequence ID" value="URW75551.1"/>
    <property type="molecule type" value="Genomic_DNA"/>
</dbReference>
<evidence type="ECO:0000256" key="1">
    <source>
        <dbReference type="ARBA" id="ARBA00004651"/>
    </source>
</evidence>
<proteinExistence type="inferred from homology"/>
<sequence length="437" mass="45566">MADTDIPTTPPSFADLVRASAAIGCTSFGGPAGQISLMHAEFVEKRRWIDGDAFLHALNFCHLLPGPEAQQLATYIGWRLHGVRGGLAAGGLFVLPGAIVMLALSMLYVAATGLGWFAAIFLGVKAAVLAIVSQALVRVAGRALTTDFKRGLAIVAFVALTVLRLPFPVVVIGAGAIGWIVGRSRPEWLGAHAAGNGDAGPRPRLTATLRTVAIGMALWAAPLLLVLATLGPDHLLWQAGVFFSKLAVVTFGGAYAVLAYMAQAAVSTHGWLTPEQMADGLGLAETTPGPLIMVTQFVGYLAGVDAPAPFAPMVAGTLAAALVTWVTFVPCFLWIFAFAPWIDRLRRIEALAAALAAITAAVVGVIANLALWFAIHVLFVRSVVVGPLGIEMPVWSSIDWRVAGIAIVAAVLLLVLNRSVWLVLGVSAGLGLATLVA</sequence>
<keyword evidence="9" id="KW-1185">Reference proteome</keyword>
<comment type="subcellular location">
    <subcellularLocation>
        <location evidence="1">Cell membrane</location>
        <topology evidence="1">Multi-pass membrane protein</topology>
    </subcellularLocation>
</comment>
<evidence type="ECO:0000313" key="8">
    <source>
        <dbReference type="EMBL" id="URW75551.1"/>
    </source>
</evidence>
<reference evidence="8" key="1">
    <citation type="submission" date="2022-05" db="EMBL/GenBank/DDBJ databases">
        <title>Sphingomonas sp. strain RMG20 Genome sequencing and assembly.</title>
        <authorList>
            <person name="Kim I."/>
        </authorList>
    </citation>
    <scope>NUCLEOTIDE SEQUENCE</scope>
    <source>
        <strain evidence="8">RMG20</strain>
    </source>
</reference>
<evidence type="ECO:0000256" key="4">
    <source>
        <dbReference type="ARBA" id="ARBA00022692"/>
    </source>
</evidence>
<evidence type="ECO:0000256" key="5">
    <source>
        <dbReference type="ARBA" id="ARBA00022989"/>
    </source>
</evidence>
<feature type="transmembrane region" description="Helical" evidence="7">
    <location>
        <begin position="87"/>
        <end position="110"/>
    </location>
</feature>